<proteinExistence type="predicted"/>
<keyword evidence="2" id="KW-0472">Membrane</keyword>
<dbReference type="InParanoid" id="A0A317ZLU4"/>
<feature type="region of interest" description="Disordered" evidence="1">
    <location>
        <begin position="77"/>
        <end position="100"/>
    </location>
</feature>
<keyword evidence="2" id="KW-1133">Transmembrane helix</keyword>
<evidence type="ECO:0000259" key="3">
    <source>
        <dbReference type="Pfam" id="PF13240"/>
    </source>
</evidence>
<dbReference type="EMBL" id="QHJQ01000003">
    <property type="protein sequence ID" value="PXA04789.1"/>
    <property type="molecule type" value="Genomic_DNA"/>
</dbReference>
<dbReference type="Pfam" id="PF13240">
    <property type="entry name" value="Zn_Ribbon_1"/>
    <property type="match status" value="1"/>
</dbReference>
<dbReference type="InterPro" id="IPR026870">
    <property type="entry name" value="Zinc_ribbon_dom"/>
</dbReference>
<feature type="compositionally biased region" description="Basic and acidic residues" evidence="1">
    <location>
        <begin position="83"/>
        <end position="100"/>
    </location>
</feature>
<evidence type="ECO:0000256" key="1">
    <source>
        <dbReference type="SAM" id="MobiDB-lite"/>
    </source>
</evidence>
<reference evidence="4 5" key="1">
    <citation type="submission" date="2018-05" db="EMBL/GenBank/DDBJ databases">
        <title>Coraliomargarita sinensis sp. nov., isolated from a marine solar saltern.</title>
        <authorList>
            <person name="Zhou L.Y."/>
        </authorList>
    </citation>
    <scope>NUCLEOTIDE SEQUENCE [LARGE SCALE GENOMIC DNA]</scope>
    <source>
        <strain evidence="4 5">WN38</strain>
    </source>
</reference>
<evidence type="ECO:0000313" key="4">
    <source>
        <dbReference type="EMBL" id="PXA04789.1"/>
    </source>
</evidence>
<feature type="transmembrane region" description="Helical" evidence="2">
    <location>
        <begin position="40"/>
        <end position="61"/>
    </location>
</feature>
<dbReference type="Proteomes" id="UP000247099">
    <property type="component" value="Unassembled WGS sequence"/>
</dbReference>
<protein>
    <submittedName>
        <fullName evidence="4">Zinc ribbon domain-containing protein</fullName>
    </submittedName>
</protein>
<evidence type="ECO:0000256" key="2">
    <source>
        <dbReference type="SAM" id="Phobius"/>
    </source>
</evidence>
<feature type="transmembrane region" description="Helical" evidence="2">
    <location>
        <begin position="12"/>
        <end position="34"/>
    </location>
</feature>
<organism evidence="4 5">
    <name type="scientific">Coraliomargarita sinensis</name>
    <dbReference type="NCBI Taxonomy" id="2174842"/>
    <lineage>
        <taxon>Bacteria</taxon>
        <taxon>Pseudomonadati</taxon>
        <taxon>Verrucomicrobiota</taxon>
        <taxon>Opitutia</taxon>
        <taxon>Puniceicoccales</taxon>
        <taxon>Coraliomargaritaceae</taxon>
        <taxon>Coraliomargarita</taxon>
    </lineage>
</organism>
<dbReference type="OrthoDB" id="189494at2"/>
<sequence>MHSIKPGRGPSMAGGIGGLAAAGFGVLWMVAASSMGAPPIFVGFGVIFILAALGSAAYNFYNATSKNRFSHFDITGPGEEVDPLERRHRDAPRDPVEGGKKPAFCSDCGTKMEPNYEYCPNCGKDI</sequence>
<comment type="caution">
    <text evidence="4">The sequence shown here is derived from an EMBL/GenBank/DDBJ whole genome shotgun (WGS) entry which is preliminary data.</text>
</comment>
<dbReference type="AlphaFoldDB" id="A0A317ZLU4"/>
<dbReference type="RefSeq" id="WP_110130595.1">
    <property type="nucleotide sequence ID" value="NZ_QHJQ01000003.1"/>
</dbReference>
<keyword evidence="2" id="KW-0812">Transmembrane</keyword>
<name>A0A317ZLU4_9BACT</name>
<evidence type="ECO:0000313" key="5">
    <source>
        <dbReference type="Proteomes" id="UP000247099"/>
    </source>
</evidence>
<gene>
    <name evidence="4" type="ORF">DDZ13_06375</name>
</gene>
<keyword evidence="5" id="KW-1185">Reference proteome</keyword>
<accession>A0A317ZLU4</accession>
<feature type="domain" description="Zinc-ribbon" evidence="3">
    <location>
        <begin position="104"/>
        <end position="124"/>
    </location>
</feature>